<dbReference type="Gene3D" id="3.50.50.60">
    <property type="entry name" value="FAD/NAD(P)-binding domain"/>
    <property type="match status" value="2"/>
</dbReference>
<name>A0ABV7EX51_9BURK</name>
<evidence type="ECO:0000256" key="4">
    <source>
        <dbReference type="ARBA" id="ARBA00023002"/>
    </source>
</evidence>
<gene>
    <name evidence="7" type="ORF">ACFOFO_00500</name>
</gene>
<evidence type="ECO:0000256" key="2">
    <source>
        <dbReference type="ARBA" id="ARBA00022630"/>
    </source>
</evidence>
<reference evidence="8" key="1">
    <citation type="journal article" date="2019" name="Int. J. Syst. Evol. Microbiol.">
        <title>The Global Catalogue of Microorganisms (GCM) 10K type strain sequencing project: providing services to taxonomists for standard genome sequencing and annotation.</title>
        <authorList>
            <consortium name="The Broad Institute Genomics Platform"/>
            <consortium name="The Broad Institute Genome Sequencing Center for Infectious Disease"/>
            <person name="Wu L."/>
            <person name="Ma J."/>
        </authorList>
    </citation>
    <scope>NUCLEOTIDE SEQUENCE [LARGE SCALE GENOMIC DNA]</scope>
    <source>
        <strain evidence="8">KCTC 42986</strain>
    </source>
</reference>
<dbReference type="PRINTS" id="PR00368">
    <property type="entry name" value="FADPNR"/>
</dbReference>
<dbReference type="EMBL" id="JBHRTP010000002">
    <property type="protein sequence ID" value="MFC3106453.1"/>
    <property type="molecule type" value="Genomic_DNA"/>
</dbReference>
<dbReference type="Gene3D" id="3.30.390.30">
    <property type="match status" value="1"/>
</dbReference>
<dbReference type="SUPFAM" id="SSF55424">
    <property type="entry name" value="FAD/NAD-linked reductases, dimerisation (C-terminal) domain"/>
    <property type="match status" value="1"/>
</dbReference>
<accession>A0ABV7EX51</accession>
<evidence type="ECO:0000256" key="1">
    <source>
        <dbReference type="ARBA" id="ARBA00001974"/>
    </source>
</evidence>
<dbReference type="InterPro" id="IPR016156">
    <property type="entry name" value="FAD/NAD-linked_Rdtase_dimer_sf"/>
</dbReference>
<evidence type="ECO:0000313" key="8">
    <source>
        <dbReference type="Proteomes" id="UP001595530"/>
    </source>
</evidence>
<comment type="caution">
    <text evidence="7">The sequence shown here is derived from an EMBL/GenBank/DDBJ whole genome shotgun (WGS) entry which is preliminary data.</text>
</comment>
<evidence type="ECO:0000259" key="6">
    <source>
        <dbReference type="Pfam" id="PF14759"/>
    </source>
</evidence>
<dbReference type="InterPro" id="IPR028202">
    <property type="entry name" value="Reductase_C"/>
</dbReference>
<dbReference type="PRINTS" id="PR00411">
    <property type="entry name" value="PNDRDTASEI"/>
</dbReference>
<organism evidence="7 8">
    <name type="scientific">Undibacterium arcticum</name>
    <dbReference type="NCBI Taxonomy" id="1762892"/>
    <lineage>
        <taxon>Bacteria</taxon>
        <taxon>Pseudomonadati</taxon>
        <taxon>Pseudomonadota</taxon>
        <taxon>Betaproteobacteria</taxon>
        <taxon>Burkholderiales</taxon>
        <taxon>Oxalobacteraceae</taxon>
        <taxon>Undibacterium</taxon>
    </lineage>
</organism>
<keyword evidence="2" id="KW-0285">Flavoprotein</keyword>
<keyword evidence="3" id="KW-0274">FAD</keyword>
<dbReference type="InterPro" id="IPR023753">
    <property type="entry name" value="FAD/NAD-binding_dom"/>
</dbReference>
<proteinExistence type="predicted"/>
<feature type="domain" description="FAD/NAD(P)-binding" evidence="5">
    <location>
        <begin position="4"/>
        <end position="300"/>
    </location>
</feature>
<evidence type="ECO:0000256" key="3">
    <source>
        <dbReference type="ARBA" id="ARBA00022827"/>
    </source>
</evidence>
<dbReference type="RefSeq" id="WP_390324896.1">
    <property type="nucleotide sequence ID" value="NZ_JBHRTP010000002.1"/>
</dbReference>
<keyword evidence="4" id="KW-0560">Oxidoreductase</keyword>
<dbReference type="Pfam" id="PF14759">
    <property type="entry name" value="Reductase_C"/>
    <property type="match status" value="1"/>
</dbReference>
<dbReference type="PANTHER" id="PTHR43557:SF2">
    <property type="entry name" value="RIESKE DOMAIN-CONTAINING PROTEIN-RELATED"/>
    <property type="match status" value="1"/>
</dbReference>
<dbReference type="InterPro" id="IPR036188">
    <property type="entry name" value="FAD/NAD-bd_sf"/>
</dbReference>
<dbReference type="Pfam" id="PF07992">
    <property type="entry name" value="Pyr_redox_2"/>
    <property type="match status" value="1"/>
</dbReference>
<dbReference type="InterPro" id="IPR050446">
    <property type="entry name" value="FAD-oxidoreductase/Apoptosis"/>
</dbReference>
<evidence type="ECO:0000259" key="5">
    <source>
        <dbReference type="Pfam" id="PF07992"/>
    </source>
</evidence>
<feature type="domain" description="Reductase C-terminal" evidence="6">
    <location>
        <begin position="320"/>
        <end position="405"/>
    </location>
</feature>
<dbReference type="SUPFAM" id="SSF51905">
    <property type="entry name" value="FAD/NAD(P)-binding domain"/>
    <property type="match status" value="2"/>
</dbReference>
<dbReference type="PANTHER" id="PTHR43557">
    <property type="entry name" value="APOPTOSIS-INDUCING FACTOR 1"/>
    <property type="match status" value="1"/>
</dbReference>
<sequence length="405" mass="43392">MDTKYLIVGAGQAARRAAETLQQHAPSARICMVGDEPDIPYDRPLLSKDVLRSVDAEAGVFINGHGYYAENKVELRLGKRVAEIDRSRKTLHLNDGAAIAYDRLLLATGSRARPFPGPVSGQPKIYYLRTLADARRLRSALHPGKRVVVLGGGFIGLEVAASASVCGCDVAVIESAGRLLQRTMPAAVGAYMHDLHAARRVNILLDTVSHQVISHGADSAVVRTSKGDVPADIVVVGIGALPNVELAQHAQLSVNNGIVVDECCRTDDPDIFAAGDVTNHFNPLLGKHVRVESWQVAQNQPVTAALNMLGGNAIYSELPWLWSDQYDCNLQTLGFFSEQHNLIRRKGVHAGAFSVLALDADGRLQAATTVNSGRDMAVFKRLAASGQSLNADALADSSVSLRALM</sequence>
<protein>
    <submittedName>
        <fullName evidence="7">NAD(P)/FAD-dependent oxidoreductase</fullName>
    </submittedName>
</protein>
<comment type="cofactor">
    <cofactor evidence="1">
        <name>FAD</name>
        <dbReference type="ChEBI" id="CHEBI:57692"/>
    </cofactor>
</comment>
<keyword evidence="8" id="KW-1185">Reference proteome</keyword>
<dbReference type="Proteomes" id="UP001595530">
    <property type="component" value="Unassembled WGS sequence"/>
</dbReference>
<evidence type="ECO:0000313" key="7">
    <source>
        <dbReference type="EMBL" id="MFC3106453.1"/>
    </source>
</evidence>